<keyword evidence="3" id="KW-0050">Antiport</keyword>
<evidence type="ECO:0000256" key="4">
    <source>
        <dbReference type="ARBA" id="ARBA00022692"/>
    </source>
</evidence>
<feature type="domain" description="Cation/H+ exchanger transmembrane" evidence="11">
    <location>
        <begin position="14"/>
        <end position="396"/>
    </location>
</feature>
<evidence type="ECO:0000256" key="10">
    <source>
        <dbReference type="SAM" id="Phobius"/>
    </source>
</evidence>
<feature type="transmembrane region" description="Helical" evidence="10">
    <location>
        <begin position="374"/>
        <end position="397"/>
    </location>
</feature>
<dbReference type="InterPro" id="IPR038770">
    <property type="entry name" value="Na+/solute_symporter_sf"/>
</dbReference>
<keyword evidence="6" id="KW-0915">Sodium</keyword>
<evidence type="ECO:0000256" key="1">
    <source>
        <dbReference type="ARBA" id="ARBA00004141"/>
    </source>
</evidence>
<evidence type="ECO:0000256" key="3">
    <source>
        <dbReference type="ARBA" id="ARBA00022449"/>
    </source>
</evidence>
<dbReference type="Gene3D" id="1.20.1530.20">
    <property type="match status" value="1"/>
</dbReference>
<feature type="transmembrane region" description="Helical" evidence="10">
    <location>
        <begin position="311"/>
        <end position="333"/>
    </location>
</feature>
<dbReference type="PANTHER" id="PTHR43562:SF3">
    <property type="entry name" value="SODIUM ION_PROTON EXCHANGER (EUROFUNG)"/>
    <property type="match status" value="1"/>
</dbReference>
<evidence type="ECO:0000256" key="6">
    <source>
        <dbReference type="ARBA" id="ARBA00023053"/>
    </source>
</evidence>
<keyword evidence="8 10" id="KW-0472">Membrane</keyword>
<feature type="transmembrane region" description="Helical" evidence="10">
    <location>
        <begin position="31"/>
        <end position="52"/>
    </location>
</feature>
<comment type="caution">
    <text evidence="12">The sequence shown here is derived from an EMBL/GenBank/DDBJ whole genome shotgun (WGS) entry which is preliminary data.</text>
</comment>
<feature type="transmembrane region" description="Helical" evidence="10">
    <location>
        <begin position="234"/>
        <end position="267"/>
    </location>
</feature>
<feature type="transmembrane region" description="Helical" evidence="10">
    <location>
        <begin position="340"/>
        <end position="359"/>
    </location>
</feature>
<name>A0A2N5XYP5_9GAMM</name>
<keyword evidence="4 10" id="KW-0812">Transmembrane</keyword>
<evidence type="ECO:0000259" key="11">
    <source>
        <dbReference type="Pfam" id="PF00999"/>
    </source>
</evidence>
<feature type="transmembrane region" description="Helical" evidence="10">
    <location>
        <begin position="191"/>
        <end position="214"/>
    </location>
</feature>
<keyword evidence="7" id="KW-0406">Ion transport</keyword>
<dbReference type="OrthoDB" id="9781411at2"/>
<comment type="subcellular location">
    <subcellularLocation>
        <location evidence="1">Membrane</location>
        <topology evidence="1">Multi-pass membrane protein</topology>
    </subcellularLocation>
</comment>
<dbReference type="GO" id="GO:0006814">
    <property type="term" value="P:sodium ion transport"/>
    <property type="evidence" value="ECO:0007669"/>
    <property type="project" value="UniProtKB-KW"/>
</dbReference>
<dbReference type="Proteomes" id="UP000234845">
    <property type="component" value="Unassembled WGS sequence"/>
</dbReference>
<dbReference type="RefSeq" id="WP_101522663.1">
    <property type="nucleotide sequence ID" value="NZ_PKLZ01000015.1"/>
</dbReference>
<feature type="transmembrane region" description="Helical" evidence="10">
    <location>
        <begin position="279"/>
        <end position="299"/>
    </location>
</feature>
<dbReference type="GO" id="GO:0015297">
    <property type="term" value="F:antiporter activity"/>
    <property type="evidence" value="ECO:0007669"/>
    <property type="project" value="UniProtKB-KW"/>
</dbReference>
<evidence type="ECO:0000256" key="2">
    <source>
        <dbReference type="ARBA" id="ARBA00022448"/>
    </source>
</evidence>
<dbReference type="GO" id="GO:1902600">
    <property type="term" value="P:proton transmembrane transport"/>
    <property type="evidence" value="ECO:0007669"/>
    <property type="project" value="InterPro"/>
</dbReference>
<reference evidence="13" key="1">
    <citation type="submission" date="2017-11" db="EMBL/GenBank/DDBJ databases">
        <title>The draft genome sequence of Chromatocurvus sp. F02.</title>
        <authorList>
            <person name="Du Z.-J."/>
            <person name="Chang Y.-Q."/>
        </authorList>
    </citation>
    <scope>NUCLEOTIDE SEQUENCE [LARGE SCALE GENOMIC DNA]</scope>
    <source>
        <strain evidence="13">F02</strain>
    </source>
</reference>
<evidence type="ECO:0000256" key="7">
    <source>
        <dbReference type="ARBA" id="ARBA00023065"/>
    </source>
</evidence>
<evidence type="ECO:0000256" key="8">
    <source>
        <dbReference type="ARBA" id="ARBA00023136"/>
    </source>
</evidence>
<dbReference type="AlphaFoldDB" id="A0A2N5XYP5"/>
<gene>
    <name evidence="12" type="ORF">CWI75_16700</name>
</gene>
<evidence type="ECO:0000256" key="5">
    <source>
        <dbReference type="ARBA" id="ARBA00022989"/>
    </source>
</evidence>
<keyword evidence="2" id="KW-0813">Transport</keyword>
<dbReference type="EMBL" id="PKLZ01000015">
    <property type="protein sequence ID" value="PLW81265.1"/>
    <property type="molecule type" value="Genomic_DNA"/>
</dbReference>
<sequence>MDTETLIPLVGIVIVAALLVKAGFERLRLPPLIGYIFIGFCLRAADTHWGLLPDDAESVFGFFAKLGVITLLFTVGLKSHPGKLVRRLKSAGLVWLGNVIMSGLIGFWAASFLGFDFIPCLIAGVALTATSVGIPSAIWERTGAIETDDGQFFVEVAEMDDVSGILLLTILFGLLPVLRDGVGESAGLAWMTLRTVGWVLLKLTLFGAACFLFARYAETPVVRFFSRSETKTDAVISCTSLAILIAGLADLLGFSVAIGAFFAGLAFSRNREVVENQTPYNTLCDLFVPFFFIGIGLSVPPSTLDQALIPGLLLLVAAVTGKLLGTLPVAAVIRGMGMGGAITLGVSLIPRAEISMIIMERAHRIGDWAVPGELFSAMVVVVLSTCLITPPLLVWLIRRYAK</sequence>
<accession>A0A2N5XYP5</accession>
<keyword evidence="9" id="KW-0739">Sodium transport</keyword>
<dbReference type="PANTHER" id="PTHR43562">
    <property type="entry name" value="NAPA-TYPE SODIUM/HYDROGEN ANTIPORTER"/>
    <property type="match status" value="1"/>
</dbReference>
<keyword evidence="5 10" id="KW-1133">Transmembrane helix</keyword>
<protein>
    <submittedName>
        <fullName evidence="12">Cation:proton antiporter</fullName>
    </submittedName>
</protein>
<evidence type="ECO:0000313" key="13">
    <source>
        <dbReference type="Proteomes" id="UP000234845"/>
    </source>
</evidence>
<evidence type="ECO:0000256" key="9">
    <source>
        <dbReference type="ARBA" id="ARBA00023201"/>
    </source>
</evidence>
<feature type="transmembrane region" description="Helical" evidence="10">
    <location>
        <begin position="58"/>
        <end position="78"/>
    </location>
</feature>
<feature type="transmembrane region" description="Helical" evidence="10">
    <location>
        <begin position="90"/>
        <end position="109"/>
    </location>
</feature>
<dbReference type="InterPro" id="IPR006153">
    <property type="entry name" value="Cation/H_exchanger_TM"/>
</dbReference>
<dbReference type="GO" id="GO:0016020">
    <property type="term" value="C:membrane"/>
    <property type="evidence" value="ECO:0007669"/>
    <property type="project" value="UniProtKB-SubCell"/>
</dbReference>
<dbReference type="Pfam" id="PF00999">
    <property type="entry name" value="Na_H_Exchanger"/>
    <property type="match status" value="1"/>
</dbReference>
<feature type="transmembrane region" description="Helical" evidence="10">
    <location>
        <begin position="6"/>
        <end position="24"/>
    </location>
</feature>
<organism evidence="12 13">
    <name type="scientific">Kineobactrum sediminis</name>
    <dbReference type="NCBI Taxonomy" id="1905677"/>
    <lineage>
        <taxon>Bacteria</taxon>
        <taxon>Pseudomonadati</taxon>
        <taxon>Pseudomonadota</taxon>
        <taxon>Gammaproteobacteria</taxon>
        <taxon>Cellvibrionales</taxon>
        <taxon>Halieaceae</taxon>
        <taxon>Kineobactrum</taxon>
    </lineage>
</organism>
<keyword evidence="13" id="KW-1185">Reference proteome</keyword>
<evidence type="ECO:0000313" key="12">
    <source>
        <dbReference type="EMBL" id="PLW81265.1"/>
    </source>
</evidence>
<proteinExistence type="predicted"/>